<dbReference type="AlphaFoldDB" id="A0A1L5PR33"/>
<feature type="signal peptide" evidence="1">
    <location>
        <begin position="1"/>
        <end position="24"/>
    </location>
</feature>
<sequence>MIMTFIKAIAIATLTFGSSVGAFAQTASPYQYGMNLDIAQVIAVEASGHATDHADTATLTYRDSDGKVQKISYLRPATSANQN</sequence>
<reference evidence="2 3" key="1">
    <citation type="submission" date="2016-12" db="EMBL/GenBank/DDBJ databases">
        <title>Draft Genome Sequence of Mercury Resistant Pseudomonas DRA525.</title>
        <authorList>
            <person name="Drace K.M."/>
        </authorList>
    </citation>
    <scope>NUCLEOTIDE SEQUENCE [LARGE SCALE GENOMIC DNA]</scope>
    <source>
        <strain evidence="2 3">DRA525</strain>
    </source>
</reference>
<dbReference type="Proteomes" id="UP000185146">
    <property type="component" value="Chromosome"/>
</dbReference>
<dbReference type="EMBL" id="CP018743">
    <property type="protein sequence ID" value="APO82628.1"/>
    <property type="molecule type" value="Genomic_DNA"/>
</dbReference>
<name>A0A1L5PR33_PSEPU</name>
<evidence type="ECO:0000313" key="3">
    <source>
        <dbReference type="Proteomes" id="UP000185146"/>
    </source>
</evidence>
<proteinExistence type="predicted"/>
<evidence type="ECO:0000313" key="2">
    <source>
        <dbReference type="EMBL" id="APO82628.1"/>
    </source>
</evidence>
<protein>
    <recommendedName>
        <fullName evidence="4">DUF2790 domain-containing protein</fullName>
    </recommendedName>
</protein>
<dbReference type="InterPro" id="IPR021245">
    <property type="entry name" value="DUF2790"/>
</dbReference>
<feature type="chain" id="PRO_5009862814" description="DUF2790 domain-containing protein" evidence="1">
    <location>
        <begin position="25"/>
        <end position="83"/>
    </location>
</feature>
<organism evidence="2 3">
    <name type="scientific">Pseudomonas putida</name>
    <name type="common">Arthrobacter siderocapsulatus</name>
    <dbReference type="NCBI Taxonomy" id="303"/>
    <lineage>
        <taxon>Bacteria</taxon>
        <taxon>Pseudomonadati</taxon>
        <taxon>Pseudomonadota</taxon>
        <taxon>Gammaproteobacteria</taxon>
        <taxon>Pseudomonadales</taxon>
        <taxon>Pseudomonadaceae</taxon>
        <taxon>Pseudomonas</taxon>
    </lineage>
</organism>
<dbReference type="Pfam" id="PF10976">
    <property type="entry name" value="DUF2790"/>
    <property type="match status" value="1"/>
</dbReference>
<keyword evidence="1" id="KW-0732">Signal</keyword>
<evidence type="ECO:0008006" key="4">
    <source>
        <dbReference type="Google" id="ProtNLM"/>
    </source>
</evidence>
<accession>A0A1L5PR33</accession>
<evidence type="ECO:0000256" key="1">
    <source>
        <dbReference type="SAM" id="SignalP"/>
    </source>
</evidence>
<dbReference type="Gene3D" id="2.30.140.50">
    <property type="entry name" value="Protein of unknown function DUF2790"/>
    <property type="match status" value="1"/>
</dbReference>
<gene>
    <name evidence="2" type="ORF">BL240_14675</name>
</gene>